<dbReference type="InterPro" id="IPR009057">
    <property type="entry name" value="Homeodomain-like_sf"/>
</dbReference>
<dbReference type="AlphaFoldDB" id="A0A0R2AVB9"/>
<dbReference type="Pfam" id="PF00440">
    <property type="entry name" value="TetR_N"/>
    <property type="match status" value="1"/>
</dbReference>
<dbReference type="Proteomes" id="UP000051672">
    <property type="component" value="Unassembled WGS sequence"/>
</dbReference>
<dbReference type="PATRIC" id="fig|1423727.3.peg.1897"/>
<dbReference type="STRING" id="1423727.FC34_GL001872"/>
<evidence type="ECO:0000256" key="2">
    <source>
        <dbReference type="PROSITE-ProRule" id="PRU00335"/>
    </source>
</evidence>
<reference evidence="4 5" key="1">
    <citation type="journal article" date="2015" name="Genome Announc.">
        <title>Expanding the biotechnology potential of lactobacilli through comparative genomics of 213 strains and associated genera.</title>
        <authorList>
            <person name="Sun Z."/>
            <person name="Harris H.M."/>
            <person name="McCann A."/>
            <person name="Guo C."/>
            <person name="Argimon S."/>
            <person name="Zhang W."/>
            <person name="Yang X."/>
            <person name="Jeffery I.B."/>
            <person name="Cooney J.C."/>
            <person name="Kagawa T.F."/>
            <person name="Liu W."/>
            <person name="Song Y."/>
            <person name="Salvetti E."/>
            <person name="Wrobel A."/>
            <person name="Rasinkangas P."/>
            <person name="Parkhill J."/>
            <person name="Rea M.C."/>
            <person name="O'Sullivan O."/>
            <person name="Ritari J."/>
            <person name="Douillard F.P."/>
            <person name="Paul Ross R."/>
            <person name="Yang R."/>
            <person name="Briner A.E."/>
            <person name="Felis G.E."/>
            <person name="de Vos W.M."/>
            <person name="Barrangou R."/>
            <person name="Klaenhammer T.R."/>
            <person name="Caufield P.W."/>
            <person name="Cui Y."/>
            <person name="Zhang H."/>
            <person name="O'Toole P.W."/>
        </authorList>
    </citation>
    <scope>NUCLEOTIDE SEQUENCE [LARGE SCALE GENOMIC DNA]</scope>
    <source>
        <strain evidence="4 5">DSM 23927</strain>
    </source>
</reference>
<keyword evidence="5" id="KW-1185">Reference proteome</keyword>
<name>A0A0R2AVB9_9LACO</name>
<accession>A0A0R2AVB9</accession>
<dbReference type="PANTHER" id="PTHR43479">
    <property type="entry name" value="ACREF/ENVCD OPERON REPRESSOR-RELATED"/>
    <property type="match status" value="1"/>
</dbReference>
<sequence>MITDVTKKEKLSMPGVSENTREYLLGALARLIEKKDFDAISVSELTKVAGISRMTFYRHYGNVADVLSQELARLVAMLPEYKHLPVQEYGAAMMFYMRFFSEHAEFLQLLLKAGQEAMLRQAVMTVMTNLAASKESLQNFTDAEKRYYILYQAAGLDSVIIDWLAHGQQETPEQMATFIQKTWPPMDVAPNA</sequence>
<proteinExistence type="predicted"/>
<comment type="caution">
    <text evidence="4">The sequence shown here is derived from an EMBL/GenBank/DDBJ whole genome shotgun (WGS) entry which is preliminary data.</text>
</comment>
<evidence type="ECO:0000259" key="3">
    <source>
        <dbReference type="PROSITE" id="PS50977"/>
    </source>
</evidence>
<dbReference type="InterPro" id="IPR039532">
    <property type="entry name" value="TetR_C_Firmicutes"/>
</dbReference>
<protein>
    <recommendedName>
        <fullName evidence="3">HTH tetR-type domain-containing protein</fullName>
    </recommendedName>
</protein>
<feature type="DNA-binding region" description="H-T-H motif" evidence="2">
    <location>
        <begin position="41"/>
        <end position="60"/>
    </location>
</feature>
<organism evidence="4 5">
    <name type="scientific">Lacticaseibacillus brantae DSM 23927</name>
    <dbReference type="NCBI Taxonomy" id="1423727"/>
    <lineage>
        <taxon>Bacteria</taxon>
        <taxon>Bacillati</taxon>
        <taxon>Bacillota</taxon>
        <taxon>Bacilli</taxon>
        <taxon>Lactobacillales</taxon>
        <taxon>Lactobacillaceae</taxon>
        <taxon>Lacticaseibacillus</taxon>
    </lineage>
</organism>
<evidence type="ECO:0000313" key="5">
    <source>
        <dbReference type="Proteomes" id="UP000051672"/>
    </source>
</evidence>
<dbReference type="SUPFAM" id="SSF46689">
    <property type="entry name" value="Homeodomain-like"/>
    <property type="match status" value="1"/>
</dbReference>
<dbReference type="EMBL" id="AYZQ01000006">
    <property type="protein sequence ID" value="KRM71181.1"/>
    <property type="molecule type" value="Genomic_DNA"/>
</dbReference>
<feature type="domain" description="HTH tetR-type" evidence="3">
    <location>
        <begin position="18"/>
        <end position="78"/>
    </location>
</feature>
<evidence type="ECO:0000256" key="1">
    <source>
        <dbReference type="ARBA" id="ARBA00023125"/>
    </source>
</evidence>
<dbReference type="PANTHER" id="PTHR43479:SF11">
    <property type="entry name" value="ACREF_ENVCD OPERON REPRESSOR-RELATED"/>
    <property type="match status" value="1"/>
</dbReference>
<dbReference type="GO" id="GO:0003677">
    <property type="term" value="F:DNA binding"/>
    <property type="evidence" value="ECO:0007669"/>
    <property type="project" value="UniProtKB-UniRule"/>
</dbReference>
<keyword evidence="1 2" id="KW-0238">DNA-binding</keyword>
<dbReference type="PROSITE" id="PS50977">
    <property type="entry name" value="HTH_TETR_2"/>
    <property type="match status" value="1"/>
</dbReference>
<evidence type="ECO:0000313" key="4">
    <source>
        <dbReference type="EMBL" id="KRM71181.1"/>
    </source>
</evidence>
<dbReference type="Gene3D" id="1.10.357.10">
    <property type="entry name" value="Tetracycline Repressor, domain 2"/>
    <property type="match status" value="1"/>
</dbReference>
<gene>
    <name evidence="4" type="ORF">FC34_GL001872</name>
</gene>
<dbReference type="InterPro" id="IPR050624">
    <property type="entry name" value="HTH-type_Tx_Regulator"/>
</dbReference>
<dbReference type="InterPro" id="IPR001647">
    <property type="entry name" value="HTH_TetR"/>
</dbReference>
<dbReference type="Pfam" id="PF14278">
    <property type="entry name" value="TetR_C_8"/>
    <property type="match status" value="1"/>
</dbReference>